<evidence type="ECO:0000313" key="1">
    <source>
        <dbReference type="EMBL" id="KAK8998573.1"/>
    </source>
</evidence>
<reference evidence="1 2" key="1">
    <citation type="journal article" date="2024" name="G3 (Bethesda)">
        <title>Genome assembly of Hibiscus sabdariffa L. provides insights into metabolisms of medicinal natural products.</title>
        <authorList>
            <person name="Kim T."/>
        </authorList>
    </citation>
    <scope>NUCLEOTIDE SEQUENCE [LARGE SCALE GENOMIC DNA]</scope>
    <source>
        <strain evidence="1">TK-2024</strain>
        <tissue evidence="1">Old leaves</tissue>
    </source>
</reference>
<comment type="caution">
    <text evidence="1">The sequence shown here is derived from an EMBL/GenBank/DDBJ whole genome shotgun (WGS) entry which is preliminary data.</text>
</comment>
<accession>A0ABR2QD32</accession>
<evidence type="ECO:0000313" key="2">
    <source>
        <dbReference type="Proteomes" id="UP001396334"/>
    </source>
</evidence>
<gene>
    <name evidence="1" type="ORF">V6N11_083960</name>
</gene>
<proteinExistence type="predicted"/>
<name>A0ABR2QD32_9ROSI</name>
<organism evidence="1 2">
    <name type="scientific">Hibiscus sabdariffa</name>
    <name type="common">roselle</name>
    <dbReference type="NCBI Taxonomy" id="183260"/>
    <lineage>
        <taxon>Eukaryota</taxon>
        <taxon>Viridiplantae</taxon>
        <taxon>Streptophyta</taxon>
        <taxon>Embryophyta</taxon>
        <taxon>Tracheophyta</taxon>
        <taxon>Spermatophyta</taxon>
        <taxon>Magnoliopsida</taxon>
        <taxon>eudicotyledons</taxon>
        <taxon>Gunneridae</taxon>
        <taxon>Pentapetalae</taxon>
        <taxon>rosids</taxon>
        <taxon>malvids</taxon>
        <taxon>Malvales</taxon>
        <taxon>Malvaceae</taxon>
        <taxon>Malvoideae</taxon>
        <taxon>Hibiscus</taxon>
    </lineage>
</organism>
<keyword evidence="2" id="KW-1185">Reference proteome</keyword>
<dbReference type="Proteomes" id="UP001396334">
    <property type="component" value="Unassembled WGS sequence"/>
</dbReference>
<sequence>MLQLQSKKENFDTQPVAGGSLFATLEVLDGEVVVAAKLKTVSTSWRTDNGKAHARLKEVVVGNVVIKNAAYITLNQNKHSKDANKATQVTGVINLVGVIPTVARQSTTVVAHSSCARNGMGATENFSWGLKVRRSRDFRVSHRSILVELDQNNSKQLQVASVREFPDPEDPSRLMAWWFTPSMKRT</sequence>
<protein>
    <submittedName>
        <fullName evidence="1">Uncharacterized protein</fullName>
    </submittedName>
</protein>
<dbReference type="EMBL" id="JBBPBN010000041">
    <property type="protein sequence ID" value="KAK8998573.1"/>
    <property type="molecule type" value="Genomic_DNA"/>
</dbReference>